<organism evidence="1 2">
    <name type="scientific">Pseudomonas kulmbachensis</name>
    <dbReference type="NCBI Taxonomy" id="3043408"/>
    <lineage>
        <taxon>Bacteria</taxon>
        <taxon>Pseudomonadati</taxon>
        <taxon>Pseudomonadota</taxon>
        <taxon>Gammaproteobacteria</taxon>
        <taxon>Pseudomonadales</taxon>
        <taxon>Pseudomonadaceae</taxon>
        <taxon>Pseudomonas</taxon>
    </lineage>
</organism>
<reference evidence="1 2" key="1">
    <citation type="submission" date="2024-10" db="EMBL/GenBank/DDBJ databases">
        <title>Aeromonas and Pseudomonas from the Cagarras Archipelago, Rio de Janeiro, Brazil.</title>
        <authorList>
            <person name="Canellas A.L.B."/>
            <person name="Laport M.S."/>
        </authorList>
    </citation>
    <scope>NUCLEOTIDE SEQUENCE [LARGE SCALE GENOMIC DNA]</scope>
    <source>
        <strain evidence="1 2">CPF-4</strain>
    </source>
</reference>
<evidence type="ECO:0000313" key="2">
    <source>
        <dbReference type="Proteomes" id="UP001609821"/>
    </source>
</evidence>
<comment type="caution">
    <text evidence="1">The sequence shown here is derived from an EMBL/GenBank/DDBJ whole genome shotgun (WGS) entry which is preliminary data.</text>
</comment>
<proteinExistence type="predicted"/>
<protein>
    <submittedName>
        <fullName evidence="1">Uncharacterized protein</fullName>
    </submittedName>
</protein>
<keyword evidence="2" id="KW-1185">Reference proteome</keyword>
<accession>A0ABW7LZM4</accession>
<name>A0ABW7LZM4_9PSED</name>
<dbReference type="EMBL" id="JBINXB010000009">
    <property type="protein sequence ID" value="MFH6566153.1"/>
    <property type="molecule type" value="Genomic_DNA"/>
</dbReference>
<gene>
    <name evidence="1" type="ORF">ACHMWK_09265</name>
</gene>
<dbReference type="Proteomes" id="UP001609821">
    <property type="component" value="Unassembled WGS sequence"/>
</dbReference>
<evidence type="ECO:0000313" key="1">
    <source>
        <dbReference type="EMBL" id="MFH6566153.1"/>
    </source>
</evidence>
<dbReference type="RefSeq" id="WP_338579488.1">
    <property type="nucleotide sequence ID" value="NZ_JBINXA010000001.1"/>
</dbReference>
<sequence>MQIALQQKAIIANCNQPLSKTYFNQLFYIDFYPFYSWHEDCSSNSTPSMLSEMTAMNCTLLLLNALALAVLAAVHFQPEPASAEQPVEIAAVYSKPLKPLPQLAVMNAATSVAPHLATNDRPTREAAEVERWFF</sequence>